<protein>
    <submittedName>
        <fullName evidence="5">SFRICE_034609</fullName>
    </submittedName>
</protein>
<evidence type="ECO:0000256" key="1">
    <source>
        <dbReference type="PROSITE-ProRule" id="PRU00371"/>
    </source>
</evidence>
<dbReference type="AlphaFoldDB" id="A0A2H1VE12"/>
<sequence length="294" mass="34649">KSRASVESEPRHTLIVRIGRSPARPPRLQPPVAAANSSRADRCDAARFFVQISSVKMQRKFVLSDHSLKRLIKEVKKRECLWNPHHERYNDRYRMAKAWMEIAELLELPEDRLRVRWKNLRDLYKKEVKKFGSVNYTGKWRHYNAMKFLNKTLESPKPDQTKDREPNEDQTSRDNEDQTIRDNEEGNEGSKVATKEELTDDDFDFVDEQENVTTESPEAEVYFEQGYEEDPISDKMQKIAEEDYDMMFLKSLAPYFRQLDPIRKLVVRSKMQDMLLNEIAAQASVSQQFHSKKS</sequence>
<name>A0A2H1VE12_SPOFR</name>
<reference evidence="5" key="1">
    <citation type="submission" date="2016-07" db="EMBL/GenBank/DDBJ databases">
        <authorList>
            <person name="Bretaudeau A."/>
        </authorList>
    </citation>
    <scope>NUCLEOTIDE SEQUENCE</scope>
    <source>
        <strain evidence="5">Rice</strain>
        <tissue evidence="5">Whole body</tissue>
    </source>
</reference>
<dbReference type="EMBL" id="ODYU01001861">
    <property type="protein sequence ID" value="SOQ38652.1"/>
    <property type="molecule type" value="Genomic_DNA"/>
</dbReference>
<dbReference type="Pfam" id="PF10545">
    <property type="entry name" value="MADF_DNA_bdg"/>
    <property type="match status" value="1"/>
</dbReference>
<feature type="region of interest" description="Disordered" evidence="2">
    <location>
        <begin position="151"/>
        <end position="203"/>
    </location>
</feature>
<proteinExistence type="predicted"/>
<comment type="subcellular location">
    <subcellularLocation>
        <location evidence="1">Nucleus</location>
    </subcellularLocation>
</comment>
<dbReference type="PROSITE" id="PS51031">
    <property type="entry name" value="BESS"/>
    <property type="match status" value="1"/>
</dbReference>
<feature type="region of interest" description="Disordered" evidence="2">
    <location>
        <begin position="17"/>
        <end position="36"/>
    </location>
</feature>
<dbReference type="Pfam" id="PF02944">
    <property type="entry name" value="BESS"/>
    <property type="match status" value="1"/>
</dbReference>
<dbReference type="GO" id="GO:0003677">
    <property type="term" value="F:DNA binding"/>
    <property type="evidence" value="ECO:0007669"/>
    <property type="project" value="InterPro"/>
</dbReference>
<evidence type="ECO:0000256" key="2">
    <source>
        <dbReference type="SAM" id="MobiDB-lite"/>
    </source>
</evidence>
<dbReference type="InterPro" id="IPR004210">
    <property type="entry name" value="BESS_motif"/>
</dbReference>
<dbReference type="PANTHER" id="PTHR12243:SF67">
    <property type="entry name" value="COREPRESSOR OF PANGOLIN, ISOFORM A-RELATED"/>
    <property type="match status" value="1"/>
</dbReference>
<organism evidence="5">
    <name type="scientific">Spodoptera frugiperda</name>
    <name type="common">Fall armyworm</name>
    <dbReference type="NCBI Taxonomy" id="7108"/>
    <lineage>
        <taxon>Eukaryota</taxon>
        <taxon>Metazoa</taxon>
        <taxon>Ecdysozoa</taxon>
        <taxon>Arthropoda</taxon>
        <taxon>Hexapoda</taxon>
        <taxon>Insecta</taxon>
        <taxon>Pterygota</taxon>
        <taxon>Neoptera</taxon>
        <taxon>Endopterygota</taxon>
        <taxon>Lepidoptera</taxon>
        <taxon>Glossata</taxon>
        <taxon>Ditrysia</taxon>
        <taxon>Noctuoidea</taxon>
        <taxon>Noctuidae</taxon>
        <taxon>Amphipyrinae</taxon>
        <taxon>Spodoptera</taxon>
    </lineage>
</organism>
<accession>A0A2H1VE12</accession>
<dbReference type="SMART" id="SM00595">
    <property type="entry name" value="MADF"/>
    <property type="match status" value="1"/>
</dbReference>
<feature type="non-terminal residue" evidence="5">
    <location>
        <position position="1"/>
    </location>
</feature>
<evidence type="ECO:0000259" key="4">
    <source>
        <dbReference type="PROSITE" id="PS51031"/>
    </source>
</evidence>
<evidence type="ECO:0000313" key="5">
    <source>
        <dbReference type="EMBL" id="SOQ38652.1"/>
    </source>
</evidence>
<dbReference type="InterPro" id="IPR006578">
    <property type="entry name" value="MADF-dom"/>
</dbReference>
<dbReference type="PANTHER" id="PTHR12243">
    <property type="entry name" value="MADF DOMAIN TRANSCRIPTION FACTOR"/>
    <property type="match status" value="1"/>
</dbReference>
<dbReference type="PROSITE" id="PS51029">
    <property type="entry name" value="MADF"/>
    <property type="match status" value="1"/>
</dbReference>
<feature type="compositionally biased region" description="Basic and acidic residues" evidence="2">
    <location>
        <begin position="154"/>
        <end position="184"/>
    </location>
</feature>
<dbReference type="GO" id="GO:0005634">
    <property type="term" value="C:nucleus"/>
    <property type="evidence" value="ECO:0007669"/>
    <property type="project" value="UniProtKB-SubCell"/>
</dbReference>
<evidence type="ECO:0000259" key="3">
    <source>
        <dbReference type="PROSITE" id="PS51029"/>
    </source>
</evidence>
<dbReference type="InterPro" id="IPR039353">
    <property type="entry name" value="TF_Adf1"/>
</dbReference>
<keyword evidence="1" id="KW-0539">Nucleus</keyword>
<feature type="domain" description="BESS" evidence="4">
    <location>
        <begin position="242"/>
        <end position="281"/>
    </location>
</feature>
<feature type="domain" description="MADF" evidence="3">
    <location>
        <begin position="70"/>
        <end position="154"/>
    </location>
</feature>
<gene>
    <name evidence="5" type="ORF">SFRICE_034609</name>
</gene>